<gene>
    <name evidence="2" type="ORF">HIM_12554</name>
</gene>
<dbReference type="AlphaFoldDB" id="A0A0F7ZZY8"/>
<feature type="compositionally biased region" description="Polar residues" evidence="1">
    <location>
        <begin position="208"/>
        <end position="223"/>
    </location>
</feature>
<keyword evidence="3" id="KW-1185">Reference proteome</keyword>
<dbReference type="EMBL" id="KQ031052">
    <property type="protein sequence ID" value="KJZ68054.1"/>
    <property type="molecule type" value="Genomic_DNA"/>
</dbReference>
<sequence length="301" mass="34299">MTEASLQLPKIPILKGESNLEEWKDMLIQTLEVQDLEDYILAEVPEPVDQAERGKWKRDRAKVMLIIKGSISPVQTTLEAAGWSRFTEKDPKVLYELIQRAIPKVSADATGDLVAEFGSISRKTFDSLMAYQTRIQYLKRRTKELNCGFDDKACLWFTIRGLREVYPQWYTFLERDMNKGTLTWENLMTEMYAEANKEKTAMALSTLSTNSNEASATQRTSDPTGLDYLRVPSAEDITKAETRSVLQSTRKNSKNSVAGETGRRTSSLPEKKFHSIRMLLKQHLLSTAASSECRSRLRRLS</sequence>
<dbReference type="Proteomes" id="UP000054481">
    <property type="component" value="Unassembled WGS sequence"/>
</dbReference>
<evidence type="ECO:0000313" key="3">
    <source>
        <dbReference type="Proteomes" id="UP000054481"/>
    </source>
</evidence>
<accession>A0A0F7ZZY8</accession>
<reference evidence="2 3" key="1">
    <citation type="journal article" date="2014" name="Genome Biol. Evol.">
        <title>Comparative genomics and transcriptomics analyses reveal divergent lifestyle features of nematode endoparasitic fungus Hirsutella minnesotensis.</title>
        <authorList>
            <person name="Lai Y."/>
            <person name="Liu K."/>
            <person name="Zhang X."/>
            <person name="Zhang X."/>
            <person name="Li K."/>
            <person name="Wang N."/>
            <person name="Shu C."/>
            <person name="Wu Y."/>
            <person name="Wang C."/>
            <person name="Bushley K.E."/>
            <person name="Xiang M."/>
            <person name="Liu X."/>
        </authorList>
    </citation>
    <scope>NUCLEOTIDE SEQUENCE [LARGE SCALE GENOMIC DNA]</scope>
    <source>
        <strain evidence="2 3">3608</strain>
    </source>
</reference>
<organism evidence="2 3">
    <name type="scientific">Hirsutella minnesotensis 3608</name>
    <dbReference type="NCBI Taxonomy" id="1043627"/>
    <lineage>
        <taxon>Eukaryota</taxon>
        <taxon>Fungi</taxon>
        <taxon>Dikarya</taxon>
        <taxon>Ascomycota</taxon>
        <taxon>Pezizomycotina</taxon>
        <taxon>Sordariomycetes</taxon>
        <taxon>Hypocreomycetidae</taxon>
        <taxon>Hypocreales</taxon>
        <taxon>Ophiocordycipitaceae</taxon>
        <taxon>Hirsutella</taxon>
    </lineage>
</organism>
<feature type="compositionally biased region" description="Polar residues" evidence="1">
    <location>
        <begin position="244"/>
        <end position="268"/>
    </location>
</feature>
<evidence type="ECO:0000313" key="2">
    <source>
        <dbReference type="EMBL" id="KJZ68054.1"/>
    </source>
</evidence>
<feature type="region of interest" description="Disordered" evidence="1">
    <location>
        <begin position="208"/>
        <end position="227"/>
    </location>
</feature>
<protein>
    <submittedName>
        <fullName evidence="2">Uncharacterized protein</fullName>
    </submittedName>
</protein>
<name>A0A0F7ZZY8_9HYPO</name>
<dbReference type="OrthoDB" id="4560010at2759"/>
<proteinExistence type="predicted"/>
<evidence type="ECO:0000256" key="1">
    <source>
        <dbReference type="SAM" id="MobiDB-lite"/>
    </source>
</evidence>
<feature type="region of interest" description="Disordered" evidence="1">
    <location>
        <begin position="242"/>
        <end position="270"/>
    </location>
</feature>